<dbReference type="InterPro" id="IPR017969">
    <property type="entry name" value="Heavy-metal-associated_CS"/>
</dbReference>
<evidence type="ECO:0000256" key="2">
    <source>
        <dbReference type="ARBA" id="ARBA00022967"/>
    </source>
</evidence>
<organism evidence="4 5">
    <name type="scientific">Abditibacterium utsteinense</name>
    <dbReference type="NCBI Taxonomy" id="1960156"/>
    <lineage>
        <taxon>Bacteria</taxon>
        <taxon>Pseudomonadati</taxon>
        <taxon>Abditibacteriota</taxon>
        <taxon>Abditibacteriia</taxon>
        <taxon>Abditibacteriales</taxon>
        <taxon>Abditibacteriaceae</taxon>
        <taxon>Abditibacterium</taxon>
    </lineage>
</organism>
<sequence>MQTIELKISGMTCGSCVSHVTKALQSASGVQTAIVDLASGTARIQGENLDKAALVEAVKEEGYGAQESQDMSPALANSIPLTATGCSCNS</sequence>
<feature type="domain" description="HMA" evidence="3">
    <location>
        <begin position="2"/>
        <end position="66"/>
    </location>
</feature>
<dbReference type="EMBL" id="NIGF01000021">
    <property type="protein sequence ID" value="PQV62819.1"/>
    <property type="molecule type" value="Genomic_DNA"/>
</dbReference>
<dbReference type="RefSeq" id="WP_106381055.1">
    <property type="nucleotide sequence ID" value="NZ_NIGF01000021.1"/>
</dbReference>
<dbReference type="CDD" id="cd00371">
    <property type="entry name" value="HMA"/>
    <property type="match status" value="1"/>
</dbReference>
<gene>
    <name evidence="4" type="ORF">B1R32_12131</name>
</gene>
<evidence type="ECO:0000313" key="4">
    <source>
        <dbReference type="EMBL" id="PQV62819.1"/>
    </source>
</evidence>
<dbReference type="GO" id="GO:0055070">
    <property type="term" value="P:copper ion homeostasis"/>
    <property type="evidence" value="ECO:0007669"/>
    <property type="project" value="TreeGrafter"/>
</dbReference>
<dbReference type="OrthoDB" id="9813965at2"/>
<dbReference type="Gene3D" id="3.30.70.100">
    <property type="match status" value="1"/>
</dbReference>
<protein>
    <submittedName>
        <fullName evidence="4">Copper chaperone CopZ</fullName>
    </submittedName>
</protein>
<dbReference type="Pfam" id="PF00403">
    <property type="entry name" value="HMA"/>
    <property type="match status" value="1"/>
</dbReference>
<dbReference type="PANTHER" id="PTHR43520">
    <property type="entry name" value="ATP7, ISOFORM B"/>
    <property type="match status" value="1"/>
</dbReference>
<keyword evidence="5" id="KW-1185">Reference proteome</keyword>
<evidence type="ECO:0000259" key="3">
    <source>
        <dbReference type="PROSITE" id="PS50846"/>
    </source>
</evidence>
<dbReference type="PROSITE" id="PS01047">
    <property type="entry name" value="HMA_1"/>
    <property type="match status" value="1"/>
</dbReference>
<name>A0A2S8SPX1_9BACT</name>
<dbReference type="FunFam" id="3.30.70.100:FF:000001">
    <property type="entry name" value="ATPase copper transporting beta"/>
    <property type="match status" value="1"/>
</dbReference>
<dbReference type="GO" id="GO:0043682">
    <property type="term" value="F:P-type divalent copper transporter activity"/>
    <property type="evidence" value="ECO:0007669"/>
    <property type="project" value="TreeGrafter"/>
</dbReference>
<dbReference type="GO" id="GO:0016020">
    <property type="term" value="C:membrane"/>
    <property type="evidence" value="ECO:0007669"/>
    <property type="project" value="TreeGrafter"/>
</dbReference>
<dbReference type="PANTHER" id="PTHR43520:SF8">
    <property type="entry name" value="P-TYPE CU(+) TRANSPORTER"/>
    <property type="match status" value="1"/>
</dbReference>
<proteinExistence type="predicted"/>
<evidence type="ECO:0000313" key="5">
    <source>
        <dbReference type="Proteomes" id="UP000237684"/>
    </source>
</evidence>
<evidence type="ECO:0000256" key="1">
    <source>
        <dbReference type="ARBA" id="ARBA00022723"/>
    </source>
</evidence>
<comment type="caution">
    <text evidence="4">The sequence shown here is derived from an EMBL/GenBank/DDBJ whole genome shotgun (WGS) entry which is preliminary data.</text>
</comment>
<accession>A0A2S8SPX1</accession>
<dbReference type="GO" id="GO:0005507">
    <property type="term" value="F:copper ion binding"/>
    <property type="evidence" value="ECO:0007669"/>
    <property type="project" value="TreeGrafter"/>
</dbReference>
<dbReference type="PROSITE" id="PS50846">
    <property type="entry name" value="HMA_2"/>
    <property type="match status" value="1"/>
</dbReference>
<dbReference type="InParanoid" id="A0A2S8SPX1"/>
<dbReference type="SUPFAM" id="SSF55008">
    <property type="entry name" value="HMA, heavy metal-associated domain"/>
    <property type="match status" value="1"/>
</dbReference>
<dbReference type="AlphaFoldDB" id="A0A2S8SPX1"/>
<keyword evidence="1" id="KW-0479">Metal-binding</keyword>
<keyword evidence="2" id="KW-1278">Translocase</keyword>
<reference evidence="4 5" key="1">
    <citation type="journal article" date="2018" name="Syst. Appl. Microbiol.">
        <title>Abditibacterium utsteinense sp. nov., the first cultivated member of candidate phylum FBP, isolated from ice-free Antarctic soil samples.</title>
        <authorList>
            <person name="Tahon G."/>
            <person name="Tytgat B."/>
            <person name="Lebbe L."/>
            <person name="Carlier A."/>
            <person name="Willems A."/>
        </authorList>
    </citation>
    <scope>NUCLEOTIDE SEQUENCE [LARGE SCALE GENOMIC DNA]</scope>
    <source>
        <strain evidence="4 5">LMG 29911</strain>
    </source>
</reference>
<dbReference type="InterPro" id="IPR006121">
    <property type="entry name" value="HMA_dom"/>
</dbReference>
<dbReference type="InterPro" id="IPR036163">
    <property type="entry name" value="HMA_dom_sf"/>
</dbReference>
<dbReference type="Proteomes" id="UP000237684">
    <property type="component" value="Unassembled WGS sequence"/>
</dbReference>